<evidence type="ECO:0000256" key="1">
    <source>
        <dbReference type="SAM" id="MobiDB-lite"/>
    </source>
</evidence>
<proteinExistence type="predicted"/>
<accession>A0A8S3ULI2</accession>
<feature type="region of interest" description="Disordered" evidence="1">
    <location>
        <begin position="171"/>
        <end position="198"/>
    </location>
</feature>
<reference evidence="2" key="1">
    <citation type="submission" date="2021-03" db="EMBL/GenBank/DDBJ databases">
        <authorList>
            <person name="Bekaert M."/>
        </authorList>
    </citation>
    <scope>NUCLEOTIDE SEQUENCE</scope>
</reference>
<dbReference type="EMBL" id="CAJPWZ010002691">
    <property type="protein sequence ID" value="CAG2243106.1"/>
    <property type="molecule type" value="Genomic_DNA"/>
</dbReference>
<name>A0A8S3ULI2_MYTED</name>
<sequence>MSEEMKYPCIKCTECTDDCVIDEVKKTMESTNTFNRYFENRLKNNIQQLWETDLPEGHFDKPWTNNNSESLNHVLKRSIAWESKPLLDLVQIIEDAIKTQYKDLLRSIVSTGQYRLASTHQHFTISKTIWINKTSEERQRLFNRFRRFVPKDNKVSISSDGKMTVIKPRSLGKKIGQRKRKINERTTSFKRTKTSSEP</sequence>
<organism evidence="2 3">
    <name type="scientific">Mytilus edulis</name>
    <name type="common">Blue mussel</name>
    <dbReference type="NCBI Taxonomy" id="6550"/>
    <lineage>
        <taxon>Eukaryota</taxon>
        <taxon>Metazoa</taxon>
        <taxon>Spiralia</taxon>
        <taxon>Lophotrochozoa</taxon>
        <taxon>Mollusca</taxon>
        <taxon>Bivalvia</taxon>
        <taxon>Autobranchia</taxon>
        <taxon>Pteriomorphia</taxon>
        <taxon>Mytilida</taxon>
        <taxon>Mytiloidea</taxon>
        <taxon>Mytilidae</taxon>
        <taxon>Mytilinae</taxon>
        <taxon>Mytilus</taxon>
    </lineage>
</organism>
<evidence type="ECO:0000313" key="2">
    <source>
        <dbReference type="EMBL" id="CAG2243106.1"/>
    </source>
</evidence>
<keyword evidence="3" id="KW-1185">Reference proteome</keyword>
<dbReference type="Proteomes" id="UP000683360">
    <property type="component" value="Unassembled WGS sequence"/>
</dbReference>
<protein>
    <submittedName>
        <fullName evidence="2">Uncharacterized protein</fullName>
    </submittedName>
</protein>
<comment type="caution">
    <text evidence="2">The sequence shown here is derived from an EMBL/GenBank/DDBJ whole genome shotgun (WGS) entry which is preliminary data.</text>
</comment>
<dbReference type="AlphaFoldDB" id="A0A8S3ULI2"/>
<gene>
    <name evidence="2" type="ORF">MEDL_55265</name>
</gene>
<evidence type="ECO:0000313" key="3">
    <source>
        <dbReference type="Proteomes" id="UP000683360"/>
    </source>
</evidence>
<dbReference type="OrthoDB" id="6121320at2759"/>